<dbReference type="InterPro" id="IPR001000">
    <property type="entry name" value="GH10_dom"/>
</dbReference>
<evidence type="ECO:0000256" key="2">
    <source>
        <dbReference type="ARBA" id="ARBA00023277"/>
    </source>
</evidence>
<dbReference type="Proteomes" id="UP000317178">
    <property type="component" value="Chromosome"/>
</dbReference>
<accession>A0A518CRE3</accession>
<proteinExistence type="predicted"/>
<keyword evidence="1" id="KW-0378">Hydrolase</keyword>
<feature type="domain" description="GH10" evidence="4">
    <location>
        <begin position="226"/>
        <end position="305"/>
    </location>
</feature>
<gene>
    <name evidence="5" type="ORF">Pla110_35240</name>
</gene>
<evidence type="ECO:0000259" key="4">
    <source>
        <dbReference type="Pfam" id="PF00331"/>
    </source>
</evidence>
<dbReference type="SUPFAM" id="SSF51445">
    <property type="entry name" value="(Trans)glycosidases"/>
    <property type="match status" value="1"/>
</dbReference>
<keyword evidence="3" id="KW-0624">Polysaccharide degradation</keyword>
<evidence type="ECO:0000256" key="1">
    <source>
        <dbReference type="ARBA" id="ARBA00022801"/>
    </source>
</evidence>
<evidence type="ECO:0000313" key="6">
    <source>
        <dbReference type="Proteomes" id="UP000317178"/>
    </source>
</evidence>
<dbReference type="KEGG" id="plon:Pla110_35240"/>
<evidence type="ECO:0000256" key="3">
    <source>
        <dbReference type="ARBA" id="ARBA00023326"/>
    </source>
</evidence>
<dbReference type="Pfam" id="PF00331">
    <property type="entry name" value="Glyco_hydro_10"/>
    <property type="match status" value="1"/>
</dbReference>
<dbReference type="RefSeq" id="WP_144997398.1">
    <property type="nucleotide sequence ID" value="NZ_CP036281.1"/>
</dbReference>
<sequence>MGVIRFAFDPEQNSNELMNRLGDRAFLVSYEGKVFPGQQLLVQDNQIAIRKADERSAKLSFPWPLEQLGDVLFQTGSLMEREEPYSLLVELARGKVSALRNQSGNWQIMGMTIPAEFYERLDRAHEFLSQGVQTQTNIKESSRLGGAALEQAQAASDILMSSFIGQRMKLQSRRYTVPPLHYSCGVSFDFQKEENEENLKSLLARFDEFVLPLHWNMDEELRSSPRVEEIDETIDFLISQNKIVSAGPLLDFSSEGLPAWLKQWQGDAISMQSLLCDFIETIVSRFAGKIRKWDLSVNSEMGAADEEWSFLSEEVRLRFLSRSLEIMQQIDNQLEISLLVTDPWGVYHGDGGYLLTSLTFVDVLTRARGKLSSLKLVLTDGYENNRVPSFDWLELSRIVDYWSSLGIPLQVVLAAPSSGETQENSRIQVDSKQTHLVSLQSQADWYEKVISLMIAKESVTGIQFEHFHDGSPNRYAASGFVDTTGKPKISFDQLARLQTFAPKP</sequence>
<dbReference type="InterPro" id="IPR017853">
    <property type="entry name" value="GH"/>
</dbReference>
<dbReference type="GO" id="GO:0004553">
    <property type="term" value="F:hydrolase activity, hydrolyzing O-glycosyl compounds"/>
    <property type="evidence" value="ECO:0007669"/>
    <property type="project" value="InterPro"/>
</dbReference>
<dbReference type="Gene3D" id="3.20.20.80">
    <property type="entry name" value="Glycosidases"/>
    <property type="match status" value="1"/>
</dbReference>
<organism evidence="5 6">
    <name type="scientific">Polystyrenella longa</name>
    <dbReference type="NCBI Taxonomy" id="2528007"/>
    <lineage>
        <taxon>Bacteria</taxon>
        <taxon>Pseudomonadati</taxon>
        <taxon>Planctomycetota</taxon>
        <taxon>Planctomycetia</taxon>
        <taxon>Planctomycetales</taxon>
        <taxon>Planctomycetaceae</taxon>
        <taxon>Polystyrenella</taxon>
    </lineage>
</organism>
<dbReference type="AlphaFoldDB" id="A0A518CRE3"/>
<name>A0A518CRE3_9PLAN</name>
<dbReference type="OrthoDB" id="290971at2"/>
<evidence type="ECO:0000313" key="5">
    <source>
        <dbReference type="EMBL" id="QDU81774.1"/>
    </source>
</evidence>
<protein>
    <recommendedName>
        <fullName evidence="4">GH10 domain-containing protein</fullName>
    </recommendedName>
</protein>
<dbReference type="EMBL" id="CP036281">
    <property type="protein sequence ID" value="QDU81774.1"/>
    <property type="molecule type" value="Genomic_DNA"/>
</dbReference>
<keyword evidence="6" id="KW-1185">Reference proteome</keyword>
<dbReference type="GO" id="GO:0000272">
    <property type="term" value="P:polysaccharide catabolic process"/>
    <property type="evidence" value="ECO:0007669"/>
    <property type="project" value="UniProtKB-KW"/>
</dbReference>
<keyword evidence="2" id="KW-0119">Carbohydrate metabolism</keyword>
<reference evidence="5 6" key="1">
    <citation type="submission" date="2019-02" db="EMBL/GenBank/DDBJ databases">
        <title>Deep-cultivation of Planctomycetes and their phenomic and genomic characterization uncovers novel biology.</title>
        <authorList>
            <person name="Wiegand S."/>
            <person name="Jogler M."/>
            <person name="Boedeker C."/>
            <person name="Pinto D."/>
            <person name="Vollmers J."/>
            <person name="Rivas-Marin E."/>
            <person name="Kohn T."/>
            <person name="Peeters S.H."/>
            <person name="Heuer A."/>
            <person name="Rast P."/>
            <person name="Oberbeckmann S."/>
            <person name="Bunk B."/>
            <person name="Jeske O."/>
            <person name="Meyerdierks A."/>
            <person name="Storesund J.E."/>
            <person name="Kallscheuer N."/>
            <person name="Luecker S."/>
            <person name="Lage O.M."/>
            <person name="Pohl T."/>
            <person name="Merkel B.J."/>
            <person name="Hornburger P."/>
            <person name="Mueller R.-W."/>
            <person name="Bruemmer F."/>
            <person name="Labrenz M."/>
            <person name="Spormann A.M."/>
            <person name="Op den Camp H."/>
            <person name="Overmann J."/>
            <person name="Amann R."/>
            <person name="Jetten M.S.M."/>
            <person name="Mascher T."/>
            <person name="Medema M.H."/>
            <person name="Devos D.P."/>
            <person name="Kaster A.-K."/>
            <person name="Ovreas L."/>
            <person name="Rohde M."/>
            <person name="Galperin M.Y."/>
            <person name="Jogler C."/>
        </authorList>
    </citation>
    <scope>NUCLEOTIDE SEQUENCE [LARGE SCALE GENOMIC DNA]</scope>
    <source>
        <strain evidence="5 6">Pla110</strain>
    </source>
</reference>